<dbReference type="Gene3D" id="3.40.50.300">
    <property type="entry name" value="P-loop containing nucleotide triphosphate hydrolases"/>
    <property type="match status" value="1"/>
</dbReference>
<dbReference type="SMART" id="SM00176">
    <property type="entry name" value="RAN"/>
    <property type="match status" value="1"/>
</dbReference>
<protein>
    <submittedName>
        <fullName evidence="6">Ras and EF-hand domain-containing protein homolog</fullName>
    </submittedName>
</protein>
<dbReference type="RefSeq" id="XP_030646347.1">
    <property type="nucleotide sequence ID" value="XM_030790487.1"/>
</dbReference>
<evidence type="ECO:0000256" key="3">
    <source>
        <dbReference type="ARBA" id="ARBA00023288"/>
    </source>
</evidence>
<dbReference type="CDD" id="cd00154">
    <property type="entry name" value="Rab"/>
    <property type="match status" value="1"/>
</dbReference>
<evidence type="ECO:0000256" key="2">
    <source>
        <dbReference type="ARBA" id="ARBA00023134"/>
    </source>
</evidence>
<dbReference type="InterPro" id="IPR050227">
    <property type="entry name" value="Rab"/>
</dbReference>
<dbReference type="InterPro" id="IPR001806">
    <property type="entry name" value="Small_GTPase"/>
</dbReference>
<dbReference type="GO" id="GO:0003924">
    <property type="term" value="F:GTPase activity"/>
    <property type="evidence" value="ECO:0007669"/>
    <property type="project" value="InterPro"/>
</dbReference>
<evidence type="ECO:0000256" key="4">
    <source>
        <dbReference type="SAM" id="MobiDB-lite"/>
    </source>
</evidence>
<name>A0A6J2WRH1_CHACN</name>
<keyword evidence="5" id="KW-1185">Reference proteome</keyword>
<evidence type="ECO:0000256" key="1">
    <source>
        <dbReference type="ARBA" id="ARBA00022741"/>
    </source>
</evidence>
<keyword evidence="1" id="KW-0547">Nucleotide-binding</keyword>
<dbReference type="Proteomes" id="UP000504632">
    <property type="component" value="Chromosome 13"/>
</dbReference>
<dbReference type="Pfam" id="PF00071">
    <property type="entry name" value="Ras"/>
    <property type="match status" value="1"/>
</dbReference>
<accession>A0A6J2WRH1</accession>
<dbReference type="SMART" id="SM00173">
    <property type="entry name" value="RAS"/>
    <property type="match status" value="1"/>
</dbReference>
<sequence>MTSVSESCEVPDGSKPQTQPSLTSPQRVFKLVFLGSSGVGKSSFIHQYCRGHFPNNLSTTVGMDYQVRSVVVGNTPIALQLWDTAGQERFHSIAKQYYRKADGILAMYDVTDSASFKAVRSCLDQAQDVTAEGVCLMLLGNKTEVAEEERRVTITEGQKLAQEYQAEFYECSAKSGRNVDKAMTHLASGDALFWRLRCLPPERQKTADAPPLGRSPTVHKLPEG</sequence>
<dbReference type="PROSITE" id="PS51421">
    <property type="entry name" value="RAS"/>
    <property type="match status" value="1"/>
</dbReference>
<dbReference type="AlphaFoldDB" id="A0A6J2WRH1"/>
<dbReference type="PROSITE" id="PS51420">
    <property type="entry name" value="RHO"/>
    <property type="match status" value="1"/>
</dbReference>
<dbReference type="PANTHER" id="PTHR47977">
    <property type="entry name" value="RAS-RELATED PROTEIN RAB"/>
    <property type="match status" value="1"/>
</dbReference>
<dbReference type="InterPro" id="IPR005225">
    <property type="entry name" value="Small_GTP-bd"/>
</dbReference>
<dbReference type="OrthoDB" id="9989112at2759"/>
<dbReference type="GO" id="GO:0005525">
    <property type="term" value="F:GTP binding"/>
    <property type="evidence" value="ECO:0007669"/>
    <property type="project" value="UniProtKB-KW"/>
</dbReference>
<keyword evidence="3" id="KW-0449">Lipoprotein</keyword>
<organism evidence="5 6">
    <name type="scientific">Chanos chanos</name>
    <name type="common">Milkfish</name>
    <name type="synonym">Mugil chanos</name>
    <dbReference type="NCBI Taxonomy" id="29144"/>
    <lineage>
        <taxon>Eukaryota</taxon>
        <taxon>Metazoa</taxon>
        <taxon>Chordata</taxon>
        <taxon>Craniata</taxon>
        <taxon>Vertebrata</taxon>
        <taxon>Euteleostomi</taxon>
        <taxon>Actinopterygii</taxon>
        <taxon>Neopterygii</taxon>
        <taxon>Teleostei</taxon>
        <taxon>Ostariophysi</taxon>
        <taxon>Gonorynchiformes</taxon>
        <taxon>Chanidae</taxon>
        <taxon>Chanos</taxon>
    </lineage>
</organism>
<gene>
    <name evidence="6" type="primary">LOC115826607</name>
</gene>
<dbReference type="InterPro" id="IPR027417">
    <property type="entry name" value="P-loop_NTPase"/>
</dbReference>
<dbReference type="PROSITE" id="PS51419">
    <property type="entry name" value="RAB"/>
    <property type="match status" value="1"/>
</dbReference>
<dbReference type="GeneID" id="115826607"/>
<dbReference type="SMART" id="SM00174">
    <property type="entry name" value="RHO"/>
    <property type="match status" value="1"/>
</dbReference>
<dbReference type="NCBIfam" id="TIGR00231">
    <property type="entry name" value="small_GTP"/>
    <property type="match status" value="1"/>
</dbReference>
<reference evidence="6" key="1">
    <citation type="submission" date="2025-08" db="UniProtKB">
        <authorList>
            <consortium name="RefSeq"/>
        </authorList>
    </citation>
    <scope>IDENTIFICATION</scope>
</reference>
<evidence type="ECO:0000313" key="5">
    <source>
        <dbReference type="Proteomes" id="UP000504632"/>
    </source>
</evidence>
<feature type="region of interest" description="Disordered" evidence="4">
    <location>
        <begin position="1"/>
        <end position="22"/>
    </location>
</feature>
<dbReference type="FunFam" id="3.40.50.300:FF:001129">
    <property type="entry name" value="ras-related protein Rab-44 isoform X2"/>
    <property type="match status" value="1"/>
</dbReference>
<keyword evidence="2" id="KW-0342">GTP-binding</keyword>
<dbReference type="SUPFAM" id="SSF52540">
    <property type="entry name" value="P-loop containing nucleoside triphosphate hydrolases"/>
    <property type="match status" value="1"/>
</dbReference>
<dbReference type="InParanoid" id="A0A6J2WRH1"/>
<dbReference type="SMART" id="SM00175">
    <property type="entry name" value="RAB"/>
    <property type="match status" value="1"/>
</dbReference>
<dbReference type="PRINTS" id="PR00449">
    <property type="entry name" value="RASTRNSFRMNG"/>
</dbReference>
<evidence type="ECO:0000313" key="6">
    <source>
        <dbReference type="RefSeq" id="XP_030646347.1"/>
    </source>
</evidence>
<proteinExistence type="predicted"/>
<feature type="region of interest" description="Disordered" evidence="4">
    <location>
        <begin position="204"/>
        <end position="224"/>
    </location>
</feature>